<dbReference type="EMBL" id="KN839850">
    <property type="protein sequence ID" value="KIJ63550.1"/>
    <property type="molecule type" value="Genomic_DNA"/>
</dbReference>
<proteinExistence type="predicted"/>
<dbReference type="Proteomes" id="UP000053820">
    <property type="component" value="Unassembled WGS sequence"/>
</dbReference>
<accession>A0A0C9VYU8</accession>
<name>A0A0C9VYU8_9AGAM</name>
<organism evidence="1 2">
    <name type="scientific">Hydnomerulius pinastri MD-312</name>
    <dbReference type="NCBI Taxonomy" id="994086"/>
    <lineage>
        <taxon>Eukaryota</taxon>
        <taxon>Fungi</taxon>
        <taxon>Dikarya</taxon>
        <taxon>Basidiomycota</taxon>
        <taxon>Agaricomycotina</taxon>
        <taxon>Agaricomycetes</taxon>
        <taxon>Agaricomycetidae</taxon>
        <taxon>Boletales</taxon>
        <taxon>Boletales incertae sedis</taxon>
        <taxon>Leucogyrophana</taxon>
    </lineage>
</organism>
<dbReference type="OrthoDB" id="6105938at2759"/>
<protein>
    <submittedName>
        <fullName evidence="1">Uncharacterized protein</fullName>
    </submittedName>
</protein>
<evidence type="ECO:0000313" key="2">
    <source>
        <dbReference type="Proteomes" id="UP000053820"/>
    </source>
</evidence>
<keyword evidence="2" id="KW-1185">Reference proteome</keyword>
<dbReference type="AlphaFoldDB" id="A0A0C9VYU8"/>
<gene>
    <name evidence="1" type="ORF">HYDPIDRAFT_112993</name>
</gene>
<reference evidence="1 2" key="1">
    <citation type="submission" date="2014-04" db="EMBL/GenBank/DDBJ databases">
        <title>Evolutionary Origins and Diversification of the Mycorrhizal Mutualists.</title>
        <authorList>
            <consortium name="DOE Joint Genome Institute"/>
            <consortium name="Mycorrhizal Genomics Consortium"/>
            <person name="Kohler A."/>
            <person name="Kuo A."/>
            <person name="Nagy L.G."/>
            <person name="Floudas D."/>
            <person name="Copeland A."/>
            <person name="Barry K.W."/>
            <person name="Cichocki N."/>
            <person name="Veneault-Fourrey C."/>
            <person name="LaButti K."/>
            <person name="Lindquist E.A."/>
            <person name="Lipzen A."/>
            <person name="Lundell T."/>
            <person name="Morin E."/>
            <person name="Murat C."/>
            <person name="Riley R."/>
            <person name="Ohm R."/>
            <person name="Sun H."/>
            <person name="Tunlid A."/>
            <person name="Henrissat B."/>
            <person name="Grigoriev I.V."/>
            <person name="Hibbett D.S."/>
            <person name="Martin F."/>
        </authorList>
    </citation>
    <scope>NUCLEOTIDE SEQUENCE [LARGE SCALE GENOMIC DNA]</scope>
    <source>
        <strain evidence="1 2">MD-312</strain>
    </source>
</reference>
<dbReference type="HOGENOM" id="CLU_053382_2_2_1"/>
<sequence>MSDTESIAEEPLSAFFAQFASLGFTYRTTSSAHANLRRLYKTSGWKGNTPERQEARGGFKDALVQQFNYIYGTDGNDLGAWQNLCSVIGIKPVPEDVDACQRVRSVL</sequence>
<evidence type="ECO:0000313" key="1">
    <source>
        <dbReference type="EMBL" id="KIJ63550.1"/>
    </source>
</evidence>